<dbReference type="InterPro" id="IPR001148">
    <property type="entry name" value="CA_dom"/>
</dbReference>
<dbReference type="OrthoDB" id="429145at2759"/>
<dbReference type="PANTHER" id="PTHR18952">
    <property type="entry name" value="CARBONIC ANHYDRASE"/>
    <property type="match status" value="1"/>
</dbReference>
<dbReference type="PROSITE" id="PS51144">
    <property type="entry name" value="ALPHA_CA_2"/>
    <property type="match status" value="1"/>
</dbReference>
<dbReference type="KEGG" id="dan:6495058"/>
<keyword evidence="4" id="KW-1185">Reference proteome</keyword>
<dbReference type="GO" id="GO:0005737">
    <property type="term" value="C:cytoplasm"/>
    <property type="evidence" value="ECO:0007669"/>
    <property type="project" value="TreeGrafter"/>
</dbReference>
<dbReference type="SUPFAM" id="SSF51069">
    <property type="entry name" value="Carbonic anhydrase"/>
    <property type="match status" value="1"/>
</dbReference>
<dbReference type="HOGENOM" id="CLU_039326_2_0_1"/>
<dbReference type="Pfam" id="PF00194">
    <property type="entry name" value="Carb_anhydrase"/>
    <property type="match status" value="1"/>
</dbReference>
<dbReference type="GO" id="GO:0004089">
    <property type="term" value="F:carbonate dehydratase activity"/>
    <property type="evidence" value="ECO:0007669"/>
    <property type="project" value="InterPro"/>
</dbReference>
<evidence type="ECO:0000259" key="2">
    <source>
        <dbReference type="PROSITE" id="PS51144"/>
    </source>
</evidence>
<dbReference type="EMBL" id="CH902619">
    <property type="protein sequence ID" value="EDV35973.2"/>
    <property type="molecule type" value="Genomic_DNA"/>
</dbReference>
<reference evidence="3 4" key="1">
    <citation type="journal article" date="2007" name="Nature">
        <title>Evolution of genes and genomes on the Drosophila phylogeny.</title>
        <authorList>
            <consortium name="Drosophila 12 Genomes Consortium"/>
            <person name="Clark A.G."/>
            <person name="Eisen M.B."/>
            <person name="Smith D.R."/>
            <person name="Bergman C.M."/>
            <person name="Oliver B."/>
            <person name="Markow T.A."/>
            <person name="Kaufman T.C."/>
            <person name="Kellis M."/>
            <person name="Gelbart W."/>
            <person name="Iyer V.N."/>
            <person name="Pollard D.A."/>
            <person name="Sackton T.B."/>
            <person name="Larracuente A.M."/>
            <person name="Singh N.D."/>
            <person name="Abad J.P."/>
            <person name="Abt D.N."/>
            <person name="Adryan B."/>
            <person name="Aguade M."/>
            <person name="Akashi H."/>
            <person name="Anderson W.W."/>
            <person name="Aquadro C.F."/>
            <person name="Ardell D.H."/>
            <person name="Arguello R."/>
            <person name="Artieri C.G."/>
            <person name="Barbash D.A."/>
            <person name="Barker D."/>
            <person name="Barsanti P."/>
            <person name="Batterham P."/>
            <person name="Batzoglou S."/>
            <person name="Begun D."/>
            <person name="Bhutkar A."/>
            <person name="Blanco E."/>
            <person name="Bosak S.A."/>
            <person name="Bradley R.K."/>
            <person name="Brand A.D."/>
            <person name="Brent M.R."/>
            <person name="Brooks A.N."/>
            <person name="Brown R.H."/>
            <person name="Butlin R.K."/>
            <person name="Caggese C."/>
            <person name="Calvi B.R."/>
            <person name="Bernardo de Carvalho A."/>
            <person name="Caspi A."/>
            <person name="Castrezana S."/>
            <person name="Celniker S.E."/>
            <person name="Chang J.L."/>
            <person name="Chapple C."/>
            <person name="Chatterji S."/>
            <person name="Chinwalla A."/>
            <person name="Civetta A."/>
            <person name="Clifton S.W."/>
            <person name="Comeron J.M."/>
            <person name="Costello J.C."/>
            <person name="Coyne J.A."/>
            <person name="Daub J."/>
            <person name="David R.G."/>
            <person name="Delcher A.L."/>
            <person name="Delehaunty K."/>
            <person name="Do C.B."/>
            <person name="Ebling H."/>
            <person name="Edwards K."/>
            <person name="Eickbush T."/>
            <person name="Evans J.D."/>
            <person name="Filipski A."/>
            <person name="Findeiss S."/>
            <person name="Freyhult E."/>
            <person name="Fulton L."/>
            <person name="Fulton R."/>
            <person name="Garcia A.C."/>
            <person name="Gardiner A."/>
            <person name="Garfield D.A."/>
            <person name="Garvin B.E."/>
            <person name="Gibson G."/>
            <person name="Gilbert D."/>
            <person name="Gnerre S."/>
            <person name="Godfrey J."/>
            <person name="Good R."/>
            <person name="Gotea V."/>
            <person name="Gravely B."/>
            <person name="Greenberg A.J."/>
            <person name="Griffiths-Jones S."/>
            <person name="Gross S."/>
            <person name="Guigo R."/>
            <person name="Gustafson E.A."/>
            <person name="Haerty W."/>
            <person name="Hahn M.W."/>
            <person name="Halligan D.L."/>
            <person name="Halpern A.L."/>
            <person name="Halter G.M."/>
            <person name="Han M.V."/>
            <person name="Heger A."/>
            <person name="Hillier L."/>
            <person name="Hinrichs A.S."/>
            <person name="Holmes I."/>
            <person name="Hoskins R.A."/>
            <person name="Hubisz M.J."/>
            <person name="Hultmark D."/>
            <person name="Huntley M.A."/>
            <person name="Jaffe D.B."/>
            <person name="Jagadeeshan S."/>
            <person name="Jeck W.R."/>
            <person name="Johnson J."/>
            <person name="Jones C.D."/>
            <person name="Jordan W.C."/>
            <person name="Karpen G.H."/>
            <person name="Kataoka E."/>
            <person name="Keightley P.D."/>
            <person name="Kheradpour P."/>
            <person name="Kirkness E.F."/>
            <person name="Koerich L.B."/>
            <person name="Kristiansen K."/>
            <person name="Kudrna D."/>
            <person name="Kulathinal R.J."/>
            <person name="Kumar S."/>
            <person name="Kwok R."/>
            <person name="Lander E."/>
            <person name="Langley C.H."/>
            <person name="Lapoint R."/>
            <person name="Lazzaro B.P."/>
            <person name="Lee S.J."/>
            <person name="Levesque L."/>
            <person name="Li R."/>
            <person name="Lin C.F."/>
            <person name="Lin M.F."/>
            <person name="Lindblad-Toh K."/>
            <person name="Llopart A."/>
            <person name="Long M."/>
            <person name="Low L."/>
            <person name="Lozovsky E."/>
            <person name="Lu J."/>
            <person name="Luo M."/>
            <person name="Machado C.A."/>
            <person name="Makalowski W."/>
            <person name="Marzo M."/>
            <person name="Matsuda M."/>
            <person name="Matzkin L."/>
            <person name="McAllister B."/>
            <person name="McBride C.S."/>
            <person name="McKernan B."/>
            <person name="McKernan K."/>
            <person name="Mendez-Lago M."/>
            <person name="Minx P."/>
            <person name="Mollenhauer M.U."/>
            <person name="Montooth K."/>
            <person name="Mount S.M."/>
            <person name="Mu X."/>
            <person name="Myers E."/>
            <person name="Negre B."/>
            <person name="Newfeld S."/>
            <person name="Nielsen R."/>
            <person name="Noor M.A."/>
            <person name="O'Grady P."/>
            <person name="Pachter L."/>
            <person name="Papaceit M."/>
            <person name="Parisi M.J."/>
            <person name="Parisi M."/>
            <person name="Parts L."/>
            <person name="Pedersen J.S."/>
            <person name="Pesole G."/>
            <person name="Phillippy A.M."/>
            <person name="Ponting C.P."/>
            <person name="Pop M."/>
            <person name="Porcelli D."/>
            <person name="Powell J.R."/>
            <person name="Prohaska S."/>
            <person name="Pruitt K."/>
            <person name="Puig M."/>
            <person name="Quesneville H."/>
            <person name="Ram K.R."/>
            <person name="Rand D."/>
            <person name="Rasmussen M.D."/>
            <person name="Reed L.K."/>
            <person name="Reenan R."/>
            <person name="Reily A."/>
            <person name="Remington K.A."/>
            <person name="Rieger T.T."/>
            <person name="Ritchie M.G."/>
            <person name="Robin C."/>
            <person name="Rogers Y.H."/>
            <person name="Rohde C."/>
            <person name="Rozas J."/>
            <person name="Rubenfield M.J."/>
            <person name="Ruiz A."/>
            <person name="Russo S."/>
            <person name="Salzberg S.L."/>
            <person name="Sanchez-Gracia A."/>
            <person name="Saranga D.J."/>
            <person name="Sato H."/>
            <person name="Schaeffer S.W."/>
            <person name="Schatz M.C."/>
            <person name="Schlenke T."/>
            <person name="Schwartz R."/>
            <person name="Segarra C."/>
            <person name="Singh R.S."/>
            <person name="Sirot L."/>
            <person name="Sirota M."/>
            <person name="Sisneros N.B."/>
            <person name="Smith C.D."/>
            <person name="Smith T.F."/>
            <person name="Spieth J."/>
            <person name="Stage D.E."/>
            <person name="Stark A."/>
            <person name="Stephan W."/>
            <person name="Strausberg R.L."/>
            <person name="Strempel S."/>
            <person name="Sturgill D."/>
            <person name="Sutton G."/>
            <person name="Sutton G.G."/>
            <person name="Tao W."/>
            <person name="Teichmann S."/>
            <person name="Tobari Y.N."/>
            <person name="Tomimura Y."/>
            <person name="Tsolas J.M."/>
            <person name="Valente V.L."/>
            <person name="Venter E."/>
            <person name="Venter J.C."/>
            <person name="Vicario S."/>
            <person name="Vieira F.G."/>
            <person name="Vilella A.J."/>
            <person name="Villasante A."/>
            <person name="Walenz B."/>
            <person name="Wang J."/>
            <person name="Wasserman M."/>
            <person name="Watts T."/>
            <person name="Wilson D."/>
            <person name="Wilson R.K."/>
            <person name="Wing R.A."/>
            <person name="Wolfner M.F."/>
            <person name="Wong A."/>
            <person name="Wong G.K."/>
            <person name="Wu C.I."/>
            <person name="Wu G."/>
            <person name="Yamamoto D."/>
            <person name="Yang H.P."/>
            <person name="Yang S.P."/>
            <person name="Yorke J.A."/>
            <person name="Yoshida K."/>
            <person name="Zdobnov E."/>
            <person name="Zhang P."/>
            <person name="Zhang Y."/>
            <person name="Zimin A.V."/>
            <person name="Baldwin J."/>
            <person name="Abdouelleil A."/>
            <person name="Abdulkadir J."/>
            <person name="Abebe A."/>
            <person name="Abera B."/>
            <person name="Abreu J."/>
            <person name="Acer S.C."/>
            <person name="Aftuck L."/>
            <person name="Alexander A."/>
            <person name="An P."/>
            <person name="Anderson E."/>
            <person name="Anderson S."/>
            <person name="Arachi H."/>
            <person name="Azer M."/>
            <person name="Bachantsang P."/>
            <person name="Barry A."/>
            <person name="Bayul T."/>
            <person name="Berlin A."/>
            <person name="Bessette D."/>
            <person name="Bloom T."/>
            <person name="Blye J."/>
            <person name="Boguslavskiy L."/>
            <person name="Bonnet C."/>
            <person name="Boukhgalter B."/>
            <person name="Bourzgui I."/>
            <person name="Brown A."/>
            <person name="Cahill P."/>
            <person name="Channer S."/>
            <person name="Cheshatsang Y."/>
            <person name="Chuda L."/>
            <person name="Citroen M."/>
            <person name="Collymore A."/>
            <person name="Cooke P."/>
            <person name="Costello M."/>
            <person name="D'Aco K."/>
            <person name="Daza R."/>
            <person name="De Haan G."/>
            <person name="DeGray S."/>
            <person name="DeMaso C."/>
            <person name="Dhargay N."/>
            <person name="Dooley K."/>
            <person name="Dooley E."/>
            <person name="Doricent M."/>
            <person name="Dorje P."/>
            <person name="Dorjee K."/>
            <person name="Dupes A."/>
            <person name="Elong R."/>
            <person name="Falk J."/>
            <person name="Farina A."/>
            <person name="Faro S."/>
            <person name="Ferguson D."/>
            <person name="Fisher S."/>
            <person name="Foley C.D."/>
            <person name="Franke A."/>
            <person name="Friedrich D."/>
            <person name="Gadbois L."/>
            <person name="Gearin G."/>
            <person name="Gearin C.R."/>
            <person name="Giannoukos G."/>
            <person name="Goode T."/>
            <person name="Graham J."/>
            <person name="Grandbois E."/>
            <person name="Grewal S."/>
            <person name="Gyaltsen K."/>
            <person name="Hafez N."/>
            <person name="Hagos B."/>
            <person name="Hall J."/>
            <person name="Henson C."/>
            <person name="Hollinger A."/>
            <person name="Honan T."/>
            <person name="Huard M.D."/>
            <person name="Hughes L."/>
            <person name="Hurhula B."/>
            <person name="Husby M.E."/>
            <person name="Kamat A."/>
            <person name="Kanga B."/>
            <person name="Kashin S."/>
            <person name="Khazanovich D."/>
            <person name="Kisner P."/>
            <person name="Lance K."/>
            <person name="Lara M."/>
            <person name="Lee W."/>
            <person name="Lennon N."/>
            <person name="Letendre F."/>
            <person name="LeVine R."/>
            <person name="Lipovsky A."/>
            <person name="Liu X."/>
            <person name="Liu J."/>
            <person name="Liu S."/>
            <person name="Lokyitsang T."/>
            <person name="Lokyitsang Y."/>
            <person name="Lubonja R."/>
            <person name="Lui A."/>
            <person name="MacDonald P."/>
            <person name="Magnisalis V."/>
            <person name="Maru K."/>
            <person name="Matthews C."/>
            <person name="McCusker W."/>
            <person name="McDonough S."/>
            <person name="Mehta T."/>
            <person name="Meldrim J."/>
            <person name="Meneus L."/>
            <person name="Mihai O."/>
            <person name="Mihalev A."/>
            <person name="Mihova T."/>
            <person name="Mittelman R."/>
            <person name="Mlenga V."/>
            <person name="Montmayeur A."/>
            <person name="Mulrain L."/>
            <person name="Navidi A."/>
            <person name="Naylor J."/>
            <person name="Negash T."/>
            <person name="Nguyen T."/>
            <person name="Nguyen N."/>
            <person name="Nicol R."/>
            <person name="Norbu C."/>
            <person name="Norbu N."/>
            <person name="Novod N."/>
            <person name="O'Neill B."/>
            <person name="Osman S."/>
            <person name="Markiewicz E."/>
            <person name="Oyono O.L."/>
            <person name="Patti C."/>
            <person name="Phunkhang P."/>
            <person name="Pierre F."/>
            <person name="Priest M."/>
            <person name="Raghuraman S."/>
            <person name="Rege F."/>
            <person name="Reyes R."/>
            <person name="Rise C."/>
            <person name="Rogov P."/>
            <person name="Ross K."/>
            <person name="Ryan E."/>
            <person name="Settipalli S."/>
            <person name="Shea T."/>
            <person name="Sherpa N."/>
            <person name="Shi L."/>
            <person name="Shih D."/>
            <person name="Sparrow T."/>
            <person name="Spaulding J."/>
            <person name="Stalker J."/>
            <person name="Stange-Thomann N."/>
            <person name="Stavropoulos S."/>
            <person name="Stone C."/>
            <person name="Strader C."/>
            <person name="Tesfaye S."/>
            <person name="Thomson T."/>
            <person name="Thoulutsang Y."/>
            <person name="Thoulutsang D."/>
            <person name="Topham K."/>
            <person name="Topping I."/>
            <person name="Tsamla T."/>
            <person name="Vassiliev H."/>
            <person name="Vo A."/>
            <person name="Wangchuk T."/>
            <person name="Wangdi T."/>
            <person name="Weiand M."/>
            <person name="Wilkinson J."/>
            <person name="Wilson A."/>
            <person name="Yadav S."/>
            <person name="Young G."/>
            <person name="Yu Q."/>
            <person name="Zembek L."/>
            <person name="Zhong D."/>
            <person name="Zimmer A."/>
            <person name="Zwirko Z."/>
            <person name="Jaffe D.B."/>
            <person name="Alvarez P."/>
            <person name="Brockman W."/>
            <person name="Butler J."/>
            <person name="Chin C."/>
            <person name="Gnerre S."/>
            <person name="Grabherr M."/>
            <person name="Kleber M."/>
            <person name="Mauceli E."/>
            <person name="MacCallum I."/>
        </authorList>
    </citation>
    <scope>NUCLEOTIDE SEQUENCE [LARGE SCALE GENOMIC DNA]</scope>
    <source>
        <strain evidence="4">Tucson 14024-0371.13</strain>
    </source>
</reference>
<organism evidence="3 4">
    <name type="scientific">Drosophila ananassae</name>
    <name type="common">Fruit fly</name>
    <dbReference type="NCBI Taxonomy" id="7217"/>
    <lineage>
        <taxon>Eukaryota</taxon>
        <taxon>Metazoa</taxon>
        <taxon>Ecdysozoa</taxon>
        <taxon>Arthropoda</taxon>
        <taxon>Hexapoda</taxon>
        <taxon>Insecta</taxon>
        <taxon>Pterygota</taxon>
        <taxon>Neoptera</taxon>
        <taxon>Endopterygota</taxon>
        <taxon>Diptera</taxon>
        <taxon>Brachycera</taxon>
        <taxon>Muscomorpha</taxon>
        <taxon>Ephydroidea</taxon>
        <taxon>Drosophilidae</taxon>
        <taxon>Drosophila</taxon>
        <taxon>Sophophora</taxon>
    </lineage>
</organism>
<accession>B3MIR3</accession>
<dbReference type="GeneID" id="6495058"/>
<dbReference type="FunCoup" id="B3MIR3">
    <property type="interactions" value="11"/>
</dbReference>
<feature type="domain" description="Alpha-carbonic anhydrase" evidence="2">
    <location>
        <begin position="45"/>
        <end position="300"/>
    </location>
</feature>
<dbReference type="CTD" id="37359"/>
<dbReference type="InterPro" id="IPR023561">
    <property type="entry name" value="Carbonic_anhydrase_a-class"/>
</dbReference>
<comment type="similarity">
    <text evidence="1">Belongs to the alpha-carbonic anhydrase family.</text>
</comment>
<dbReference type="Proteomes" id="UP000007801">
    <property type="component" value="Unassembled WGS sequence"/>
</dbReference>
<dbReference type="InParanoid" id="B3MIR3"/>
<dbReference type="Gene3D" id="3.10.200.10">
    <property type="entry name" value="Alpha carbonic anhydrase"/>
    <property type="match status" value="1"/>
</dbReference>
<evidence type="ECO:0000313" key="3">
    <source>
        <dbReference type="EMBL" id="EDV35973.2"/>
    </source>
</evidence>
<evidence type="ECO:0000256" key="1">
    <source>
        <dbReference type="ARBA" id="ARBA00010718"/>
    </source>
</evidence>
<dbReference type="STRING" id="7217.B3MIR3"/>
<dbReference type="eggNOG" id="KOG0382">
    <property type="taxonomic scope" value="Eukaryota"/>
</dbReference>
<proteinExistence type="inferred from homology"/>
<dbReference type="InterPro" id="IPR036398">
    <property type="entry name" value="CA_dom_sf"/>
</dbReference>
<dbReference type="PANTHER" id="PTHR18952:SF233">
    <property type="entry name" value="CARBONIC ANHYDRASE 14"/>
    <property type="match status" value="1"/>
</dbReference>
<dbReference type="GO" id="GO:0008270">
    <property type="term" value="F:zinc ion binding"/>
    <property type="evidence" value="ECO:0007669"/>
    <property type="project" value="InterPro"/>
</dbReference>
<evidence type="ECO:0000313" key="4">
    <source>
        <dbReference type="Proteomes" id="UP000007801"/>
    </source>
</evidence>
<sequence length="300" mass="34447">MRNFFEMFSILTSFWDKLNYCFSHIMELAEQSSLLTWVISCIMAAAFIMHLQSGTIIFQDVMQTIANTRSRSKSAHQPSPIHILGTKVSRRQLRLPLRWSHYEVLPSAAVLKNNGSTVILKLYTPSDSRPEICGGELGGSYHFVEASFKWGIHRSEHSIDSHTFSLEMQALHRCPQKRGLFEYLTISFLFMVTPFKNGPLQNISDHLRWITRPESTIELPPFDLHLLMQPFSGGYYTYQGTYDNGDILLPTIWVIGSHIFGVSSHQLAQFRSLCRNDCSRINTNARKMQPQGNRCVQYHP</sequence>
<name>B3MIR3_DROAN</name>
<dbReference type="SMART" id="SM01057">
    <property type="entry name" value="Carb_anhydrase"/>
    <property type="match status" value="1"/>
</dbReference>
<dbReference type="SMR" id="B3MIR3"/>
<gene>
    <name evidence="3" type="primary">Dana\GF12202</name>
    <name evidence="3" type="synonym">dana_GLEANR_12210</name>
    <name evidence="3" type="ORF">GF12202</name>
</gene>
<dbReference type="AlphaFoldDB" id="B3MIR3"/>
<protein>
    <recommendedName>
        <fullName evidence="2">Alpha-carbonic anhydrase domain-containing protein</fullName>
    </recommendedName>
</protein>